<dbReference type="PANTHER" id="PTHR33375:SF1">
    <property type="entry name" value="CHROMOSOME-PARTITIONING PROTEIN PARB-RELATED"/>
    <property type="match status" value="1"/>
</dbReference>
<evidence type="ECO:0000256" key="4">
    <source>
        <dbReference type="SAM" id="MobiDB-lite"/>
    </source>
</evidence>
<dbReference type="Gene3D" id="3.90.1530.30">
    <property type="match status" value="1"/>
</dbReference>
<dbReference type="SUPFAM" id="SSF110849">
    <property type="entry name" value="ParB/Sulfiredoxin"/>
    <property type="match status" value="1"/>
</dbReference>
<dbReference type="OrthoDB" id="9796891at2"/>
<reference evidence="6 7" key="1">
    <citation type="submission" date="2018-06" db="EMBL/GenBank/DDBJ databases">
        <title>Pedobacter endophyticus sp. nov., an endophytic bacterium isolated from a leaf of Triticum aestivum.</title>
        <authorList>
            <person name="Zhang L."/>
        </authorList>
    </citation>
    <scope>NUCLEOTIDE SEQUENCE [LARGE SCALE GENOMIC DNA]</scope>
    <source>
        <strain evidence="6 7">CM134L-2</strain>
    </source>
</reference>
<proteinExistence type="inferred from homology"/>
<sequence length="616" mass="69763">MTTKTKTRRQKVLSRTAVPPGRKTDQPQTADNYLNIATNLIDISPLNHRKYYDEDALKSFGTELKQHGIISPIMVRIVKPGRYELVAGERRFRASKLADLQTMPAVVRELTDEQVIEIQLAENIQREDPHPLHEAQGIAQLQTLGLSIEEISARLGRSRKYIFGRIRLASLIEPLQLIFLAGKFSLADANAIAAISADGQQEFFKQECRNWQKKEFRIYNLSGILNQYRYDLKRAPFDTKNKMLVPEAGACTKCQFNTAVLKELFPEEAKSATCTNKTCYQSKCSAHFNLMIASAVSEHQPIALITGYNVSERTLAALKASPLTRDLPIHQADEITIFEEPVMPTKEDFTDPWAQDDDEDAEFDQEGFEVALQEHQAELLEFQQIRERESTKIGLRVWDSSVKAVLFNTERPRSARYGSAASVTSKQVQEAIKNGTATVELLIGEVARLKGREERAKQIDRDKVQAAVHHQFAEHYQQLEHNLEQTDADTCALRLLIFEGLDYHSRNKVKATIFDQQPDEAMDEQEATYQALCNLTLQQHLLLVRMALAAKPESKLPRSQAAYTLYKVAEQSGLDVVAIENAQQEIAEARKARMETKVALLDKKVERLQQVTLEAE</sequence>
<feature type="coiled-coil region" evidence="3">
    <location>
        <begin position="579"/>
        <end position="611"/>
    </location>
</feature>
<dbReference type="InterPro" id="IPR041468">
    <property type="entry name" value="HTH_ParB/Spo0J"/>
</dbReference>
<organism evidence="6 7">
    <name type="scientific">Pedobacter chitinilyticus</name>
    <dbReference type="NCBI Taxonomy" id="2233776"/>
    <lineage>
        <taxon>Bacteria</taxon>
        <taxon>Pseudomonadati</taxon>
        <taxon>Bacteroidota</taxon>
        <taxon>Sphingobacteriia</taxon>
        <taxon>Sphingobacteriales</taxon>
        <taxon>Sphingobacteriaceae</taxon>
        <taxon>Pedobacter</taxon>
    </lineage>
</organism>
<dbReference type="SMART" id="SM00470">
    <property type="entry name" value="ParB"/>
    <property type="match status" value="1"/>
</dbReference>
<comment type="caution">
    <text evidence="6">The sequence shown here is derived from an EMBL/GenBank/DDBJ whole genome shotgun (WGS) entry which is preliminary data.</text>
</comment>
<dbReference type="GO" id="GO:0003677">
    <property type="term" value="F:DNA binding"/>
    <property type="evidence" value="ECO:0007669"/>
    <property type="project" value="InterPro"/>
</dbReference>
<name>A0A3S3SUX2_9SPHI</name>
<comment type="similarity">
    <text evidence="1">Belongs to the ParB family.</text>
</comment>
<dbReference type="PANTHER" id="PTHR33375">
    <property type="entry name" value="CHROMOSOME-PARTITIONING PROTEIN PARB-RELATED"/>
    <property type="match status" value="1"/>
</dbReference>
<dbReference type="SUPFAM" id="SSF109709">
    <property type="entry name" value="KorB DNA-binding domain-like"/>
    <property type="match status" value="1"/>
</dbReference>
<dbReference type="CDD" id="cd16393">
    <property type="entry name" value="SPO0J_N"/>
    <property type="match status" value="1"/>
</dbReference>
<dbReference type="InterPro" id="IPR050336">
    <property type="entry name" value="Chromosome_partition/occlusion"/>
</dbReference>
<dbReference type="RefSeq" id="WP_113646708.1">
    <property type="nucleotide sequence ID" value="NZ_QMHN01000002.1"/>
</dbReference>
<dbReference type="EMBL" id="SAYW01000002">
    <property type="protein sequence ID" value="RWU08183.1"/>
    <property type="molecule type" value="Genomic_DNA"/>
</dbReference>
<dbReference type="InterPro" id="IPR004437">
    <property type="entry name" value="ParB/RepB/Spo0J"/>
</dbReference>
<dbReference type="InterPro" id="IPR003115">
    <property type="entry name" value="ParB_N"/>
</dbReference>
<gene>
    <name evidence="6" type="ORF">DPV69_07315</name>
</gene>
<dbReference type="GO" id="GO:0005694">
    <property type="term" value="C:chromosome"/>
    <property type="evidence" value="ECO:0007669"/>
    <property type="project" value="TreeGrafter"/>
</dbReference>
<feature type="compositionally biased region" description="Basic residues" evidence="4">
    <location>
        <begin position="1"/>
        <end position="12"/>
    </location>
</feature>
<dbReference type="InterPro" id="IPR036086">
    <property type="entry name" value="ParB/Sulfiredoxin_sf"/>
</dbReference>
<dbReference type="AlphaFoldDB" id="A0A3S3SUX2"/>
<evidence type="ECO:0000313" key="6">
    <source>
        <dbReference type="EMBL" id="RWU08183.1"/>
    </source>
</evidence>
<keyword evidence="7" id="KW-1185">Reference proteome</keyword>
<dbReference type="NCBIfam" id="TIGR00180">
    <property type="entry name" value="parB_part"/>
    <property type="match status" value="1"/>
</dbReference>
<keyword evidence="3" id="KW-0175">Coiled coil</keyword>
<accession>A0A3S3SUX2</accession>
<feature type="region of interest" description="Disordered" evidence="4">
    <location>
        <begin position="1"/>
        <end position="29"/>
    </location>
</feature>
<feature type="domain" description="ParB-like N-terminal" evidence="5">
    <location>
        <begin position="34"/>
        <end position="124"/>
    </location>
</feature>
<dbReference type="Proteomes" id="UP000284120">
    <property type="component" value="Unassembled WGS sequence"/>
</dbReference>
<dbReference type="Pfam" id="PF02195">
    <property type="entry name" value="ParB_N"/>
    <property type="match status" value="1"/>
</dbReference>
<dbReference type="GO" id="GO:0007059">
    <property type="term" value="P:chromosome segregation"/>
    <property type="evidence" value="ECO:0007669"/>
    <property type="project" value="UniProtKB-KW"/>
</dbReference>
<dbReference type="Gene3D" id="1.10.10.2830">
    <property type="match status" value="1"/>
</dbReference>
<dbReference type="Pfam" id="PF17762">
    <property type="entry name" value="HTH_ParB"/>
    <property type="match status" value="1"/>
</dbReference>
<evidence type="ECO:0000256" key="1">
    <source>
        <dbReference type="ARBA" id="ARBA00006295"/>
    </source>
</evidence>
<keyword evidence="2" id="KW-0159">Chromosome partition</keyword>
<evidence type="ECO:0000256" key="3">
    <source>
        <dbReference type="SAM" id="Coils"/>
    </source>
</evidence>
<evidence type="ECO:0000313" key="7">
    <source>
        <dbReference type="Proteomes" id="UP000284120"/>
    </source>
</evidence>
<evidence type="ECO:0000259" key="5">
    <source>
        <dbReference type="SMART" id="SM00470"/>
    </source>
</evidence>
<evidence type="ECO:0000256" key="2">
    <source>
        <dbReference type="ARBA" id="ARBA00022829"/>
    </source>
</evidence>
<protein>
    <submittedName>
        <fullName evidence="6">ParB/RepB/Spo0J family partition protein</fullName>
    </submittedName>
</protein>